<dbReference type="AlphaFoldDB" id="A0A3D3FYZ4"/>
<dbReference type="EMBL" id="DPXL01000097">
    <property type="protein sequence ID" value="HCM31456.1"/>
    <property type="molecule type" value="Genomic_DNA"/>
</dbReference>
<accession>A0A3D3FYZ4</accession>
<organism evidence="1 3">
    <name type="scientific">Acinetobacter radioresistens</name>
    <dbReference type="NCBI Taxonomy" id="40216"/>
    <lineage>
        <taxon>Bacteria</taxon>
        <taxon>Pseudomonadati</taxon>
        <taxon>Pseudomonadota</taxon>
        <taxon>Gammaproteobacteria</taxon>
        <taxon>Moraxellales</taxon>
        <taxon>Moraxellaceae</taxon>
        <taxon>Acinetobacter</taxon>
    </lineage>
</organism>
<comment type="caution">
    <text evidence="1">The sequence shown here is derived from an EMBL/GenBank/DDBJ whole genome shotgun (WGS) entry which is preliminary data.</text>
</comment>
<name>A0A3D3FYZ4_ACIRA</name>
<protein>
    <submittedName>
        <fullName evidence="1">Uncharacterized protein</fullName>
    </submittedName>
</protein>
<dbReference type="Proteomes" id="UP000262257">
    <property type="component" value="Unassembled WGS sequence"/>
</dbReference>
<proteinExistence type="predicted"/>
<evidence type="ECO:0000313" key="1">
    <source>
        <dbReference type="EMBL" id="HCM30567.1"/>
    </source>
</evidence>
<evidence type="ECO:0000313" key="2">
    <source>
        <dbReference type="EMBL" id="HCM31456.1"/>
    </source>
</evidence>
<sequence length="74" mass="8540">MSVEVQVTAIDRQARTVTVEAYQDARRIFKSPMPYKTETRASIESSLRKELKNFNRPSWGGMNIVFMCRIGDVK</sequence>
<gene>
    <name evidence="1" type="ORF">DIC32_01995</name>
    <name evidence="2" type="ORF">DIC32_07790</name>
</gene>
<evidence type="ECO:0000313" key="3">
    <source>
        <dbReference type="Proteomes" id="UP000262257"/>
    </source>
</evidence>
<reference evidence="1 3" key="1">
    <citation type="journal article" date="2018" name="Nat. Biotechnol.">
        <title>A standardized bacterial taxonomy based on genome phylogeny substantially revises the tree of life.</title>
        <authorList>
            <person name="Parks D.H."/>
            <person name="Chuvochina M."/>
            <person name="Waite D.W."/>
            <person name="Rinke C."/>
            <person name="Skarshewski A."/>
            <person name="Chaumeil P.A."/>
            <person name="Hugenholtz P."/>
        </authorList>
    </citation>
    <scope>NUCLEOTIDE SEQUENCE [LARGE SCALE GENOMIC DNA]</scope>
    <source>
        <strain evidence="1">UBA10045</strain>
    </source>
</reference>
<dbReference type="EMBL" id="DPXL01000028">
    <property type="protein sequence ID" value="HCM30567.1"/>
    <property type="molecule type" value="Genomic_DNA"/>
</dbReference>